<comment type="similarity">
    <text evidence="2">Belongs to the UPF0382 family.</text>
</comment>
<dbReference type="InterPro" id="IPR006696">
    <property type="entry name" value="DUF423"/>
</dbReference>
<comment type="subcellular location">
    <subcellularLocation>
        <location evidence="1">Membrane</location>
        <topology evidence="1">Multi-pass membrane protein</topology>
    </subcellularLocation>
</comment>
<comment type="caution">
    <text evidence="7">The sequence shown here is derived from an EMBL/GenBank/DDBJ whole genome shotgun (WGS) entry which is preliminary data.</text>
</comment>
<evidence type="ECO:0000256" key="1">
    <source>
        <dbReference type="ARBA" id="ARBA00004141"/>
    </source>
</evidence>
<evidence type="ECO:0000256" key="2">
    <source>
        <dbReference type="ARBA" id="ARBA00009694"/>
    </source>
</evidence>
<keyword evidence="8" id="KW-1185">Reference proteome</keyword>
<keyword evidence="3 6" id="KW-0812">Transmembrane</keyword>
<evidence type="ECO:0000256" key="3">
    <source>
        <dbReference type="ARBA" id="ARBA00022692"/>
    </source>
</evidence>
<reference evidence="7 8" key="1">
    <citation type="submission" date="2024-01" db="EMBL/GenBank/DDBJ databases">
        <title>Unpublished Manusciprt.</title>
        <authorList>
            <person name="Duman M."/>
            <person name="Valdes E.G."/>
            <person name="Ajmi N."/>
            <person name="Altun S."/>
            <person name="Saticioglu I.B."/>
        </authorList>
    </citation>
    <scope>NUCLEOTIDE SEQUENCE [LARGE SCALE GENOMIC DNA]</scope>
    <source>
        <strain evidence="7 8">148P</strain>
    </source>
</reference>
<feature type="transmembrane region" description="Helical" evidence="6">
    <location>
        <begin position="70"/>
        <end position="94"/>
    </location>
</feature>
<keyword evidence="5 6" id="KW-0472">Membrane</keyword>
<gene>
    <name evidence="7" type="ORF">V0R50_05775</name>
</gene>
<dbReference type="PANTHER" id="PTHR43461:SF1">
    <property type="entry name" value="TRANSMEMBRANE PROTEIN 256"/>
    <property type="match status" value="1"/>
</dbReference>
<protein>
    <submittedName>
        <fullName evidence="7">DUF423 domain-containing protein</fullName>
    </submittedName>
</protein>
<dbReference type="EMBL" id="JAZDQJ010000004">
    <property type="protein sequence ID" value="MEE1932725.1"/>
    <property type="molecule type" value="Genomic_DNA"/>
</dbReference>
<organism evidence="7 8">
    <name type="scientific">Pseudomonas ulcerans</name>
    <dbReference type="NCBI Taxonomy" id="3115852"/>
    <lineage>
        <taxon>Bacteria</taxon>
        <taxon>Pseudomonadati</taxon>
        <taxon>Pseudomonadota</taxon>
        <taxon>Gammaproteobacteria</taxon>
        <taxon>Pseudomonadales</taxon>
        <taxon>Pseudomonadaceae</taxon>
        <taxon>Pseudomonas</taxon>
    </lineage>
</organism>
<keyword evidence="4 6" id="KW-1133">Transmembrane helix</keyword>
<sequence>MLRSFLLLAAFFGFTGVALGAFAAHGLKARLSAEYLAVFHTGVTYQLIHALALFGVAILSVHLPGRLVTWAGSLFILGILLFSGSLYILTLSGIGKLGMITPLGGTAFLAGWLCLGLAAWRLN</sequence>
<proteinExistence type="inferred from homology"/>
<dbReference type="Proteomes" id="UP001335100">
    <property type="component" value="Unassembled WGS sequence"/>
</dbReference>
<dbReference type="PANTHER" id="PTHR43461">
    <property type="entry name" value="TRANSMEMBRANE PROTEIN 256"/>
    <property type="match status" value="1"/>
</dbReference>
<evidence type="ECO:0000313" key="8">
    <source>
        <dbReference type="Proteomes" id="UP001335100"/>
    </source>
</evidence>
<evidence type="ECO:0000256" key="5">
    <source>
        <dbReference type="ARBA" id="ARBA00023136"/>
    </source>
</evidence>
<name>A0ABU7HMH2_9PSED</name>
<dbReference type="Pfam" id="PF04241">
    <property type="entry name" value="DUF423"/>
    <property type="match status" value="1"/>
</dbReference>
<feature type="transmembrane region" description="Helical" evidence="6">
    <location>
        <begin position="100"/>
        <end position="120"/>
    </location>
</feature>
<evidence type="ECO:0000256" key="6">
    <source>
        <dbReference type="SAM" id="Phobius"/>
    </source>
</evidence>
<feature type="transmembrane region" description="Helical" evidence="6">
    <location>
        <begin position="44"/>
        <end position="63"/>
    </location>
</feature>
<evidence type="ECO:0000313" key="7">
    <source>
        <dbReference type="EMBL" id="MEE1932725.1"/>
    </source>
</evidence>
<accession>A0ABU7HMH2</accession>
<dbReference type="RefSeq" id="WP_330073630.1">
    <property type="nucleotide sequence ID" value="NZ_JAZDQJ010000004.1"/>
</dbReference>
<evidence type="ECO:0000256" key="4">
    <source>
        <dbReference type="ARBA" id="ARBA00022989"/>
    </source>
</evidence>